<dbReference type="OrthoDB" id="103819at2759"/>
<evidence type="ECO:0000256" key="6">
    <source>
        <dbReference type="ARBA" id="ARBA00023159"/>
    </source>
</evidence>
<evidence type="ECO:0000256" key="11">
    <source>
        <dbReference type="SAM" id="MobiDB-lite"/>
    </source>
</evidence>
<dbReference type="InterPro" id="IPR051139">
    <property type="entry name" value="Mediator_complx_sub13"/>
</dbReference>
<keyword evidence="7 10" id="KW-0804">Transcription</keyword>
<feature type="domain" description="Mediator complex subunit Med13 C-terminal" evidence="12">
    <location>
        <begin position="1336"/>
        <end position="1520"/>
    </location>
</feature>
<evidence type="ECO:0000256" key="3">
    <source>
        <dbReference type="ARBA" id="ARBA00019618"/>
    </source>
</evidence>
<evidence type="ECO:0000259" key="12">
    <source>
        <dbReference type="Pfam" id="PF06333"/>
    </source>
</evidence>
<dbReference type="Proteomes" id="UP000287166">
    <property type="component" value="Unassembled WGS sequence"/>
</dbReference>
<feature type="region of interest" description="Disordered" evidence="11">
    <location>
        <begin position="380"/>
        <end position="435"/>
    </location>
</feature>
<feature type="compositionally biased region" description="Low complexity" evidence="11">
    <location>
        <begin position="489"/>
        <end position="504"/>
    </location>
</feature>
<dbReference type="GeneID" id="38775834"/>
<feature type="compositionally biased region" description="Acidic residues" evidence="11">
    <location>
        <begin position="928"/>
        <end position="941"/>
    </location>
</feature>
<evidence type="ECO:0000256" key="8">
    <source>
        <dbReference type="ARBA" id="ARBA00023242"/>
    </source>
</evidence>
<feature type="region of interest" description="Disordered" evidence="11">
    <location>
        <begin position="538"/>
        <end position="569"/>
    </location>
</feature>
<evidence type="ECO:0000313" key="14">
    <source>
        <dbReference type="EMBL" id="GBE78917.1"/>
    </source>
</evidence>
<evidence type="ECO:0000313" key="15">
    <source>
        <dbReference type="Proteomes" id="UP000287166"/>
    </source>
</evidence>
<feature type="region of interest" description="Disordered" evidence="11">
    <location>
        <begin position="759"/>
        <end position="810"/>
    </location>
</feature>
<keyword evidence="8 10" id="KW-0539">Nucleus</keyword>
<evidence type="ECO:0000259" key="13">
    <source>
        <dbReference type="Pfam" id="PF11597"/>
    </source>
</evidence>
<feature type="compositionally biased region" description="Low complexity" evidence="11">
    <location>
        <begin position="585"/>
        <end position="599"/>
    </location>
</feature>
<dbReference type="Pfam" id="PF06333">
    <property type="entry name" value="Med13_C"/>
    <property type="match status" value="1"/>
</dbReference>
<comment type="subunit">
    <text evidence="10">Component of the SRB8-11 complex, which itself associates with the Mediator complex.</text>
</comment>
<dbReference type="RefSeq" id="XP_027609830.1">
    <property type="nucleotide sequence ID" value="XM_027754029.1"/>
</dbReference>
<comment type="subcellular location">
    <subcellularLocation>
        <location evidence="1 10">Nucleus</location>
    </subcellularLocation>
</comment>
<protein>
    <recommendedName>
        <fullName evidence="3 10">Mediator of RNA polymerase II transcription subunit 13</fullName>
    </recommendedName>
    <alternativeName>
        <fullName evidence="9 10">Mediator complex subunit 13</fullName>
    </alternativeName>
</protein>
<feature type="compositionally biased region" description="Basic and acidic residues" evidence="11">
    <location>
        <begin position="473"/>
        <end position="488"/>
    </location>
</feature>
<sequence>MATKAHALSYDSTGSSVLAQFPLPISLASPVLTSVISLADRPLIAYSVFIPPPSTNSSDHLNCIELARRTIISRNGQSTVLDSLLPSVYIAKDICRLYVFAFSYSDNISASHTALAALQFDALILTESATFTPSTIYPCSVACSEHAIPCPDCLDHSQTAKTPAQLFPRNSLRTPVHQFLQAVRERLIDDIAAASNSGRPAMRLKDGFLLGPTSASSEWGAGWDQPARMRPLIYCHILVHLSQMPARLTIHPILRPTYYVPLCSSLPLPSGTPISLLPHGVPGYYLSSYAGPTAALTSQFDEALIGLGAGNWKYTPSSNIGTSAKKDFPVYIIAWISVQNKQGEDKGMPVIWPVRLCLAYHSSSPSPHARMPLQQTPELPAQLQASPPPPAAPIPSGGPSSSSFLSSSDAKTRSSTPHPLLSTLRHPPTLISSPSSDAVRAFSTLTFTTKPHVRDFRQVAAEVSNYVDAVAKERERERERIKREREIGSTRTRAGSTSTAGAVPSVPPSSVPPAPRSPKVEEAPTPAIAVAPQPPADEAMVDQETEPAISSEDSLESLFSPPPSASDLPESDDAIQFAAQAVTDTTSSVPEEPVPSVTPRQETEPSATSSFDPFGTFDATWSQPSNGFLEMNIDNIDYDMGFSGMNIDSIGGERNGDEAAGDFDKDDGFGIFTDDDFDFFDTPAANARSVGTVPVTSAMDMGMGHTVAAGPAPLGLPPLGLPPPLAGDGILFSGPGPPAAVSNQSSPWVVGSPIEGFTPRGSDFHRRGDYISAPPDLVPPTPTRTPSTQSAPVTPSVQLSDQDDPRQYEGCGPSVFDPIPFALSHRLADGKYAIGKFALPSPPDEEDRTEPIVFASVPSWASGWKLKYTEATDPRIGIVRKLIGVKRKSFDQGMRDGKMSPSWVTEHEEWESSSPSPDVEMADATSDVSEDEEPWVEEDDAMTARPSTPPPSYLPMGPVLLQTQFHHSHLLPLCSPLRPSGAAVNNLTASTPPMSVPTPVSPAAVLGAASEKSKSLEAAAQLLMKEAVENSAWADAWQLNAVASVASASPPTQVWQADVKYVSWLLGSISSAQSSVNVEQLVVPHCKTEHHSQVLLRLLEPPMFAVGKSDSVVQVLPTAVRFWEKLGLGPRSGKKDVIVYVFFEGGGDERESEIAQWLDIVSAAYSAKNYGKHAAGNSDSCTRAGLVPVRLDAVKKMLVNFVATLPLSALSSSLVFYFIVPPAMISLSSQPLRHLFSAMKRTTKTHIDAQILFHFVPEPLTTAIHSDPCTSRAELEHFVDSVYDRVLQPIERMMSRKLFTHGTRTRAYFHAPAFSLVRSRPSTRPSLVGELGHAAHVTFALEPHPLSLDVVDRYTLLHVGYRITPCGRWLLAACIDARGEEHELGAWLLPGEAVETYVVNQVWAFVHTFSIRANVEWRIVVAKMGAMSSTELNAWTTQLDIATSVSTEHPALHVTLLSIEHELPWTFLGPTSNDSMKRIMSPSPTTSTRVSARIPSAQRVFLSRVVYPPRNTSLVPPMHLSSQIVKTMSHHYNIIPVCWLGESVH</sequence>
<evidence type="ECO:0000256" key="10">
    <source>
        <dbReference type="RuleBase" id="RU364134"/>
    </source>
</evidence>
<comment type="similarity">
    <text evidence="2 10">Belongs to the Mediator complex subunit 13 family.</text>
</comment>
<feature type="compositionally biased region" description="Low complexity" evidence="11">
    <location>
        <begin position="394"/>
        <end position="408"/>
    </location>
</feature>
<keyword evidence="4 10" id="KW-0678">Repressor</keyword>
<dbReference type="PANTHER" id="PTHR48249">
    <property type="entry name" value="MEDIATOR OF RNA POLYMERASE II TRANSCRIPTION SUBUNIT 13"/>
    <property type="match status" value="1"/>
</dbReference>
<feature type="region of interest" description="Disordered" evidence="11">
    <location>
        <begin position="893"/>
        <end position="951"/>
    </location>
</feature>
<dbReference type="STRING" id="139825.A0A401G9T7"/>
<name>A0A401G9T7_9APHY</name>
<dbReference type="GO" id="GO:0016592">
    <property type="term" value="C:mediator complex"/>
    <property type="evidence" value="ECO:0007669"/>
    <property type="project" value="InterPro"/>
</dbReference>
<dbReference type="GO" id="GO:0045944">
    <property type="term" value="P:positive regulation of transcription by RNA polymerase II"/>
    <property type="evidence" value="ECO:0007669"/>
    <property type="project" value="TreeGrafter"/>
</dbReference>
<feature type="compositionally biased region" description="Pro residues" evidence="11">
    <location>
        <begin position="505"/>
        <end position="516"/>
    </location>
</feature>
<keyword evidence="6 10" id="KW-0010">Activator</keyword>
<evidence type="ECO:0000256" key="4">
    <source>
        <dbReference type="ARBA" id="ARBA00022491"/>
    </source>
</evidence>
<accession>A0A401G9T7</accession>
<dbReference type="EMBL" id="BFAD01000002">
    <property type="protein sequence ID" value="GBE78917.1"/>
    <property type="molecule type" value="Genomic_DNA"/>
</dbReference>
<evidence type="ECO:0000256" key="5">
    <source>
        <dbReference type="ARBA" id="ARBA00023015"/>
    </source>
</evidence>
<dbReference type="InterPro" id="IPR009401">
    <property type="entry name" value="Med13_C"/>
</dbReference>
<dbReference type="InParanoid" id="A0A401G9T7"/>
<evidence type="ECO:0000256" key="1">
    <source>
        <dbReference type="ARBA" id="ARBA00004123"/>
    </source>
</evidence>
<keyword evidence="5 10" id="KW-0805">Transcription regulation</keyword>
<organism evidence="14 15">
    <name type="scientific">Sparassis crispa</name>
    <dbReference type="NCBI Taxonomy" id="139825"/>
    <lineage>
        <taxon>Eukaryota</taxon>
        <taxon>Fungi</taxon>
        <taxon>Dikarya</taxon>
        <taxon>Basidiomycota</taxon>
        <taxon>Agaricomycotina</taxon>
        <taxon>Agaricomycetes</taxon>
        <taxon>Polyporales</taxon>
        <taxon>Sparassidaceae</taxon>
        <taxon>Sparassis</taxon>
    </lineage>
</organism>
<keyword evidence="15" id="KW-1185">Reference proteome</keyword>
<dbReference type="PANTHER" id="PTHR48249:SF3">
    <property type="entry name" value="MEDIATOR OF RNA POLYMERASE II TRANSCRIPTION SUBUNIT 13"/>
    <property type="match status" value="1"/>
</dbReference>
<dbReference type="GO" id="GO:0003713">
    <property type="term" value="F:transcription coactivator activity"/>
    <property type="evidence" value="ECO:0007669"/>
    <property type="project" value="TreeGrafter"/>
</dbReference>
<evidence type="ECO:0000256" key="7">
    <source>
        <dbReference type="ARBA" id="ARBA00023163"/>
    </source>
</evidence>
<comment type="function">
    <text evidence="10">Component of the SRB8-11 complex. The SRB8-11 complex is a regulatory module of the Mediator complex which is itself involved in regulation of basal and activated RNA polymerase II-dependent transcription. The SRB8-11 complex may be involved in the transcriptional repression of a subset of genes regulated by Mediator. It may inhibit the association of the Mediator complex with RNA polymerase II to form the holoenzyme complex.</text>
</comment>
<reference evidence="14 15" key="1">
    <citation type="journal article" date="2018" name="Sci. Rep.">
        <title>Genome sequence of the cauliflower mushroom Sparassis crispa (Hanabiratake) and its association with beneficial usage.</title>
        <authorList>
            <person name="Kiyama R."/>
            <person name="Furutani Y."/>
            <person name="Kawaguchi K."/>
            <person name="Nakanishi T."/>
        </authorList>
    </citation>
    <scope>NUCLEOTIDE SEQUENCE [LARGE SCALE GENOMIC DNA]</scope>
</reference>
<evidence type="ECO:0000256" key="2">
    <source>
        <dbReference type="ARBA" id="ARBA00009354"/>
    </source>
</evidence>
<dbReference type="InterPro" id="IPR021643">
    <property type="entry name" value="Mediator_Med13_N"/>
</dbReference>
<feature type="region of interest" description="Disordered" evidence="11">
    <location>
        <begin position="582"/>
        <end position="617"/>
    </location>
</feature>
<feature type="region of interest" description="Disordered" evidence="11">
    <location>
        <begin position="473"/>
        <end position="523"/>
    </location>
</feature>
<comment type="caution">
    <text evidence="14">The sequence shown here is derived from an EMBL/GenBank/DDBJ whole genome shotgun (WGS) entry which is preliminary data.</text>
</comment>
<gene>
    <name evidence="14" type="ORF">SCP_0201140</name>
</gene>
<dbReference type="Pfam" id="PF11597">
    <property type="entry name" value="Med13_N"/>
    <property type="match status" value="1"/>
</dbReference>
<evidence type="ECO:0000256" key="9">
    <source>
        <dbReference type="ARBA" id="ARBA00032008"/>
    </source>
</evidence>
<feature type="compositionally biased region" description="Polar residues" evidence="11">
    <location>
        <begin position="789"/>
        <end position="800"/>
    </location>
</feature>
<proteinExistence type="inferred from homology"/>
<feature type="domain" description="Mediator complex subunit Med13 N-terminal" evidence="13">
    <location>
        <begin position="26"/>
        <end position="361"/>
    </location>
</feature>